<comment type="similarity">
    <text evidence="1">Belongs to the Fur family.</text>
</comment>
<evidence type="ECO:0000256" key="7">
    <source>
        <dbReference type="SAM" id="MobiDB-lite"/>
    </source>
</evidence>
<protein>
    <submittedName>
        <fullName evidence="8">Fur family transcriptional regulator</fullName>
    </submittedName>
</protein>
<dbReference type="InterPro" id="IPR002481">
    <property type="entry name" value="FUR"/>
</dbReference>
<dbReference type="EMBL" id="CP141614">
    <property type="protein sequence ID" value="WRP15987.1"/>
    <property type="molecule type" value="Genomic_DNA"/>
</dbReference>
<feature type="region of interest" description="Disordered" evidence="7">
    <location>
        <begin position="1"/>
        <end position="35"/>
    </location>
</feature>
<proteinExistence type="inferred from homology"/>
<keyword evidence="5" id="KW-0238">DNA-binding</keyword>
<evidence type="ECO:0000256" key="5">
    <source>
        <dbReference type="ARBA" id="ARBA00023125"/>
    </source>
</evidence>
<dbReference type="InterPro" id="IPR043135">
    <property type="entry name" value="Fur_C"/>
</dbReference>
<dbReference type="SUPFAM" id="SSF46785">
    <property type="entry name" value="Winged helix' DNA-binding domain"/>
    <property type="match status" value="1"/>
</dbReference>
<keyword evidence="6" id="KW-0804">Transcription</keyword>
<evidence type="ECO:0000256" key="1">
    <source>
        <dbReference type="ARBA" id="ARBA00007957"/>
    </source>
</evidence>
<evidence type="ECO:0000313" key="9">
    <source>
        <dbReference type="Proteomes" id="UP001333102"/>
    </source>
</evidence>
<feature type="compositionally biased region" description="Basic and acidic residues" evidence="7">
    <location>
        <begin position="17"/>
        <end position="35"/>
    </location>
</feature>
<dbReference type="PANTHER" id="PTHR33202">
    <property type="entry name" value="ZINC UPTAKE REGULATION PROTEIN"/>
    <property type="match status" value="1"/>
</dbReference>
<reference evidence="9" key="1">
    <citation type="submission" date="2023-12" db="EMBL/GenBank/DDBJ databases">
        <title>Novel isolates from deep terrestrial aquifers shed light on the physiology and ecology of the class Limnochordia.</title>
        <authorList>
            <person name="Karnachuk O.V."/>
            <person name="Lukina A.P."/>
            <person name="Avakyan M.R."/>
            <person name="Kadnikov V."/>
            <person name="Begmatov S."/>
            <person name="Beletsky A.V."/>
            <person name="Mardanov A.V."/>
            <person name="Ravin N.V."/>
        </authorList>
    </citation>
    <scope>NUCLEOTIDE SEQUENCE [LARGE SCALE GENOMIC DNA]</scope>
    <source>
        <strain evidence="9">LN</strain>
    </source>
</reference>
<dbReference type="Pfam" id="PF01475">
    <property type="entry name" value="FUR"/>
    <property type="match status" value="1"/>
</dbReference>
<gene>
    <name evidence="8" type="ORF">VLY81_12730</name>
</gene>
<dbReference type="InterPro" id="IPR036388">
    <property type="entry name" value="WH-like_DNA-bd_sf"/>
</dbReference>
<evidence type="ECO:0000313" key="8">
    <source>
        <dbReference type="EMBL" id="WRP15987.1"/>
    </source>
</evidence>
<sequence>MGDRFIIETMSQSTRPSRHDETQSGVERHGMPSGEREAAGAVMLEALRKAGYRLTAARRAVVEAMQSGEHRSAPEIVAEVQRRHPGVGRATVYRTLAILSRLCAVQPSLLRTAQAHYAAADGGHHHHFICNRCHRVIEFGRCDADALALQLERQWGVRVQGHLLEFYGLCPACAGEG</sequence>
<dbReference type="Gene3D" id="3.30.1490.190">
    <property type="match status" value="1"/>
</dbReference>
<dbReference type="RefSeq" id="WP_324670423.1">
    <property type="nucleotide sequence ID" value="NZ_CP141614.1"/>
</dbReference>
<dbReference type="InterPro" id="IPR036390">
    <property type="entry name" value="WH_DNA-bd_sf"/>
</dbReference>
<evidence type="ECO:0000256" key="6">
    <source>
        <dbReference type="ARBA" id="ARBA00023163"/>
    </source>
</evidence>
<name>A0ABZ1BT35_9FIRM</name>
<keyword evidence="9" id="KW-1185">Reference proteome</keyword>
<evidence type="ECO:0000256" key="2">
    <source>
        <dbReference type="ARBA" id="ARBA00022491"/>
    </source>
</evidence>
<organism evidence="8 9">
    <name type="scientific">Geochorda subterranea</name>
    <dbReference type="NCBI Taxonomy" id="3109564"/>
    <lineage>
        <taxon>Bacteria</taxon>
        <taxon>Bacillati</taxon>
        <taxon>Bacillota</taxon>
        <taxon>Limnochordia</taxon>
        <taxon>Limnochordales</taxon>
        <taxon>Geochordaceae</taxon>
        <taxon>Geochorda</taxon>
    </lineage>
</organism>
<dbReference type="CDD" id="cd07153">
    <property type="entry name" value="Fur_like"/>
    <property type="match status" value="1"/>
</dbReference>
<evidence type="ECO:0000256" key="4">
    <source>
        <dbReference type="ARBA" id="ARBA00023015"/>
    </source>
</evidence>
<dbReference type="PANTHER" id="PTHR33202:SF7">
    <property type="entry name" value="FERRIC UPTAKE REGULATION PROTEIN"/>
    <property type="match status" value="1"/>
</dbReference>
<evidence type="ECO:0000256" key="3">
    <source>
        <dbReference type="ARBA" id="ARBA00022833"/>
    </source>
</evidence>
<dbReference type="Gene3D" id="1.10.10.10">
    <property type="entry name" value="Winged helix-like DNA-binding domain superfamily/Winged helix DNA-binding domain"/>
    <property type="match status" value="1"/>
</dbReference>
<keyword evidence="2" id="KW-0678">Repressor</keyword>
<keyword evidence="4" id="KW-0805">Transcription regulation</keyword>
<accession>A0ABZ1BT35</accession>
<dbReference type="Proteomes" id="UP001333102">
    <property type="component" value="Chromosome"/>
</dbReference>
<keyword evidence="3" id="KW-0862">Zinc</keyword>